<dbReference type="SUPFAM" id="SSF48452">
    <property type="entry name" value="TPR-like"/>
    <property type="match status" value="1"/>
</dbReference>
<dbReference type="AlphaFoldDB" id="A0AAC9TTC9"/>
<accession>A0AAC9TTC9</accession>
<evidence type="ECO:0000313" key="4">
    <source>
        <dbReference type="Proteomes" id="UP000264880"/>
    </source>
</evidence>
<evidence type="ECO:0000256" key="2">
    <source>
        <dbReference type="SAM" id="Phobius"/>
    </source>
</evidence>
<dbReference type="PROSITE" id="PS50005">
    <property type="entry name" value="TPR"/>
    <property type="match status" value="1"/>
</dbReference>
<dbReference type="RefSeq" id="WP_069732155.1">
    <property type="nucleotide sequence ID" value="NZ_CP019914.1"/>
</dbReference>
<name>A0AAC9TTC9_9SPIR</name>
<organism evidence="3 4">
    <name type="scientific">Brachyspira hampsonii</name>
    <dbReference type="NCBI Taxonomy" id="1287055"/>
    <lineage>
        <taxon>Bacteria</taxon>
        <taxon>Pseudomonadati</taxon>
        <taxon>Spirochaetota</taxon>
        <taxon>Spirochaetia</taxon>
        <taxon>Brachyspirales</taxon>
        <taxon>Brachyspiraceae</taxon>
        <taxon>Brachyspira</taxon>
    </lineage>
</organism>
<dbReference type="InterPro" id="IPR011990">
    <property type="entry name" value="TPR-like_helical_dom_sf"/>
</dbReference>
<dbReference type="KEGG" id="bhp:BHAMNSH16_01280"/>
<evidence type="ECO:0000313" key="3">
    <source>
        <dbReference type="EMBL" id="ASJ20364.1"/>
    </source>
</evidence>
<keyword evidence="4" id="KW-1185">Reference proteome</keyword>
<keyword evidence="2" id="KW-0472">Membrane</keyword>
<dbReference type="EMBL" id="CP019914">
    <property type="protein sequence ID" value="ASJ20364.1"/>
    <property type="molecule type" value="Genomic_DNA"/>
</dbReference>
<gene>
    <name evidence="3" type="ORF">BHAMNSH16_01280</name>
</gene>
<feature type="transmembrane region" description="Helical" evidence="2">
    <location>
        <begin position="228"/>
        <end position="252"/>
    </location>
</feature>
<feature type="transmembrane region" description="Helical" evidence="2">
    <location>
        <begin position="115"/>
        <end position="136"/>
    </location>
</feature>
<evidence type="ECO:0000256" key="1">
    <source>
        <dbReference type="PROSITE-ProRule" id="PRU00339"/>
    </source>
</evidence>
<feature type="repeat" description="TPR" evidence="1">
    <location>
        <begin position="293"/>
        <end position="326"/>
    </location>
</feature>
<dbReference type="InterPro" id="IPR019734">
    <property type="entry name" value="TPR_rpt"/>
</dbReference>
<dbReference type="SMART" id="SM00028">
    <property type="entry name" value="TPR"/>
    <property type="match status" value="2"/>
</dbReference>
<dbReference type="Gene3D" id="1.25.40.10">
    <property type="entry name" value="Tetratricopeptide repeat domain"/>
    <property type="match status" value="1"/>
</dbReference>
<dbReference type="Proteomes" id="UP000264880">
    <property type="component" value="Chromosome"/>
</dbReference>
<evidence type="ECO:0008006" key="5">
    <source>
        <dbReference type="Google" id="ProtNLM"/>
    </source>
</evidence>
<proteinExistence type="predicted"/>
<keyword evidence="2" id="KW-1133">Transmembrane helix</keyword>
<reference evidence="3 4" key="1">
    <citation type="submission" date="2017-02" db="EMBL/GenBank/DDBJ databases">
        <title>Complete genome sequence of Brachyspira hampsonii genomovar I strain NSH-16 (ATCC BAA-2463).</title>
        <authorList>
            <person name="Mirajkar N.S."/>
            <person name="Gebhart C.J."/>
        </authorList>
    </citation>
    <scope>NUCLEOTIDE SEQUENCE [LARGE SCALE GENOMIC DNA]</scope>
    <source>
        <strain evidence="3 4">NSH-16</strain>
    </source>
</reference>
<keyword evidence="1" id="KW-0802">TPR repeat</keyword>
<keyword evidence="2" id="KW-0812">Transmembrane</keyword>
<sequence>MNRKNRRNINTKRRKKYHKKNIKESKIKNLRENITNKAKEYINDENIKKIKDSAEKGLKKAKDFTYDNIDKFQKYIDEKDIKGKVKNITNAGIDKIKEHSKKKYMTRFLKFIHRYYILTFLILFIISILVFRNIYITHNQKIENSLNYSITNFAPSLNNIIIAKEDYYTNYIIRTISSNKTITNNIILKSTSLDNLETSLKNILDNYNIMLQTSINETVKSYNNLINFWFAFLTVIIIVFIFITLVINNNILKKSKIKMKSFNNSYNKKVKEIKMHIKNFEKLKKENDKTIEINKLYNLANTLFDLKDYNNSIYYYDRVIKLDNNFIYALYNKAVSYYYINDYNKCADDFIDLYNRESSIKALVLKNIIELANKNIEKAIQFFRNENIDYESLQQNKEKQSIFDRIRNILS</sequence>
<protein>
    <recommendedName>
        <fullName evidence="5">TPR domain-containing protein</fullName>
    </recommendedName>
</protein>